<evidence type="ECO:0000313" key="2">
    <source>
        <dbReference type="Proteomes" id="UP000504640"/>
    </source>
</evidence>
<sequence length="179" mass="18996">MAPPSCPAPQAAERGTETPAREPRQAERGPERPADGLHPGPGAARHPPRAAAPAGRTRRQGAERGRRSRDPPVNARRRLGRPGRRCLTWGRRVGGGPASWVVKASPGPCGLPRRCRAAAVSARGSGAWEAVPARGWRSERAGANTPRGMTEHVDPVRQPAATRPPVCGEARPARKGELE</sequence>
<evidence type="ECO:0000256" key="1">
    <source>
        <dbReference type="SAM" id="MobiDB-lite"/>
    </source>
</evidence>
<name>A0A6J3IF44_SAPAP</name>
<feature type="compositionally biased region" description="Low complexity" evidence="1">
    <location>
        <begin position="117"/>
        <end position="127"/>
    </location>
</feature>
<organism evidence="2 3">
    <name type="scientific">Sapajus apella</name>
    <name type="common">Brown-capped capuchin</name>
    <name type="synonym">Cebus apella</name>
    <dbReference type="NCBI Taxonomy" id="9515"/>
    <lineage>
        <taxon>Eukaryota</taxon>
        <taxon>Metazoa</taxon>
        <taxon>Chordata</taxon>
        <taxon>Craniata</taxon>
        <taxon>Vertebrata</taxon>
        <taxon>Euteleostomi</taxon>
        <taxon>Mammalia</taxon>
        <taxon>Eutheria</taxon>
        <taxon>Euarchontoglires</taxon>
        <taxon>Primates</taxon>
        <taxon>Haplorrhini</taxon>
        <taxon>Platyrrhini</taxon>
        <taxon>Cebidae</taxon>
        <taxon>Cebinae</taxon>
        <taxon>Sapajus</taxon>
    </lineage>
</organism>
<gene>
    <name evidence="3" type="primary">SPATA33</name>
</gene>
<feature type="compositionally biased region" description="Basic and acidic residues" evidence="1">
    <location>
        <begin position="14"/>
        <end position="35"/>
    </location>
</feature>
<feature type="compositionally biased region" description="Low complexity" evidence="1">
    <location>
        <begin position="36"/>
        <end position="55"/>
    </location>
</feature>
<dbReference type="GeneID" id="116555789"/>
<dbReference type="RefSeq" id="XP_032140634.1">
    <property type="nucleotide sequence ID" value="XM_032284743.1"/>
</dbReference>
<dbReference type="Proteomes" id="UP000504640">
    <property type="component" value="Unplaced"/>
</dbReference>
<evidence type="ECO:0000313" key="3">
    <source>
        <dbReference type="RefSeq" id="XP_032140634.1"/>
    </source>
</evidence>
<reference evidence="3" key="1">
    <citation type="submission" date="2025-08" db="UniProtKB">
        <authorList>
            <consortium name="RefSeq"/>
        </authorList>
    </citation>
    <scope>IDENTIFICATION</scope>
    <source>
        <tissue evidence="3">Blood</tissue>
    </source>
</reference>
<protein>
    <submittedName>
        <fullName evidence="3">Spermatogenesis-associated protein 33</fullName>
    </submittedName>
</protein>
<dbReference type="AlphaFoldDB" id="A0A6J3IF44"/>
<feature type="compositionally biased region" description="Basic residues" evidence="1">
    <location>
        <begin position="75"/>
        <end position="84"/>
    </location>
</feature>
<feature type="compositionally biased region" description="Basic and acidic residues" evidence="1">
    <location>
        <begin position="60"/>
        <end position="70"/>
    </location>
</feature>
<accession>A0A6J3IF44</accession>
<keyword evidence="2" id="KW-1185">Reference proteome</keyword>
<dbReference type="CTD" id="124045"/>
<feature type="region of interest" description="Disordered" evidence="1">
    <location>
        <begin position="1"/>
        <end position="179"/>
    </location>
</feature>
<proteinExistence type="predicted"/>